<comment type="similarity">
    <text evidence="1">Belongs to the peptidase M24B family.</text>
</comment>
<evidence type="ECO:0000259" key="5">
    <source>
        <dbReference type="Pfam" id="PF01321"/>
    </source>
</evidence>
<reference evidence="7" key="1">
    <citation type="submission" date="2020-01" db="EMBL/GenBank/DDBJ databases">
        <authorList>
            <person name="Rat A."/>
        </authorList>
    </citation>
    <scope>NUCLEOTIDE SEQUENCE</scope>
    <source>
        <strain evidence="7">LMG 31161</strain>
    </source>
</reference>
<evidence type="ECO:0000313" key="8">
    <source>
        <dbReference type="EMBL" id="NKE17005.1"/>
    </source>
</evidence>
<feature type="domain" description="Peptidase M24" evidence="4">
    <location>
        <begin position="328"/>
        <end position="540"/>
    </location>
</feature>
<keyword evidence="9" id="KW-1185">Reference proteome</keyword>
<dbReference type="AlphaFoldDB" id="A0A9X9WFF8"/>
<protein>
    <submittedName>
        <fullName evidence="7">Aminopeptidase P family protein</fullName>
    </submittedName>
</protein>
<dbReference type="PANTHER" id="PTHR43763">
    <property type="entry name" value="XAA-PRO AMINOPEPTIDASE 1"/>
    <property type="match status" value="1"/>
</dbReference>
<reference evidence="8 9" key="2">
    <citation type="submission" date="2020-02" db="EMBL/GenBank/DDBJ databases">
        <authorList>
            <person name="Sun Q."/>
            <person name="Inoue M."/>
        </authorList>
    </citation>
    <scope>NUCLEOTIDE SEQUENCE [LARGE SCALE GENOMIC DNA]</scope>
    <source>
        <strain evidence="8 9">KCTC 22478</strain>
    </source>
</reference>
<feature type="domain" description="Peptidase M24 C-terminal" evidence="6">
    <location>
        <begin position="551"/>
        <end position="611"/>
    </location>
</feature>
<dbReference type="InterPro" id="IPR000587">
    <property type="entry name" value="Creatinase_N"/>
</dbReference>
<keyword evidence="7" id="KW-0031">Aminopeptidase</keyword>
<dbReference type="InterPro" id="IPR000994">
    <property type="entry name" value="Pept_M24"/>
</dbReference>
<dbReference type="Gene3D" id="3.90.230.10">
    <property type="entry name" value="Creatinase/methionine aminopeptidase superfamily"/>
    <property type="match status" value="1"/>
</dbReference>
<evidence type="ECO:0000256" key="1">
    <source>
        <dbReference type="ARBA" id="ARBA00008766"/>
    </source>
</evidence>
<dbReference type="SUPFAM" id="SSF55920">
    <property type="entry name" value="Creatinase/aminopeptidase"/>
    <property type="match status" value="1"/>
</dbReference>
<dbReference type="SUPFAM" id="SSF53092">
    <property type="entry name" value="Creatinase/prolidase N-terminal domain"/>
    <property type="match status" value="2"/>
</dbReference>
<comment type="caution">
    <text evidence="7">The sequence shown here is derived from an EMBL/GenBank/DDBJ whole genome shotgun (WGS) entry which is preliminary data.</text>
</comment>
<evidence type="ECO:0000256" key="2">
    <source>
        <dbReference type="ARBA" id="ARBA00022723"/>
    </source>
</evidence>
<sequence>MSHALDALFPVDTCSEQVTRITALSPSQRLAALRARLADAGVQGFVIPRSDEHLGEYVPPAGERLAWLTGFTGSAGMAIVLPDRAAVFTDGRYTLQVRNQTDPALWECRHVTEEPATEWLKAHAQDLTIGYDPWLHAAPAIERLKVPGVHFAPLAANPLDAAWTDRPAAPMAEAVPHPIGFTGKPAAEKRAEAAAALREAGEDAVVLADPHSLAWLLNIRGGDLAHTPLALGFALLHVDAHVDLFMAPRKVPGATLAHLGNEVVVRPREELPHALDELRGKRVRIDAEATPAWFSDWLRQAGAEITAGEDPCRLPRACKNPAEREGAHAAHRRDGAAMARFLHWFAEEAPKGGLTEISAAAKLLDFRRALPLFRGESFPAISGAGEHGAIVHYRVTPETNRRIAPDEVYLIDSGGQFMDGTTDITRTLWTGPGTAPAALKDRVTRVLKGHIALATAKFPAGVAGPHLDALARRALWDAGLDFDHGTGHGVGSFLSVHEGPVAFSRAARVVPLREGMILSDEPGFYATGEYGIRLENLLLVVPAALPHATKPFLAFETLTLAPFDRALIDPALLTAAERDWLNAYHARVLAEIGPQVEEPTRAWLRAACAPI</sequence>
<keyword evidence="2" id="KW-0479">Metal-binding</keyword>
<dbReference type="EMBL" id="JAAVUP010000002">
    <property type="protein sequence ID" value="NKE17005.1"/>
    <property type="molecule type" value="Genomic_DNA"/>
</dbReference>
<gene>
    <name evidence="8" type="ORF">GWK15_08640</name>
    <name evidence="7" type="ORF">GXW75_07410</name>
</gene>
<dbReference type="CDD" id="cd01085">
    <property type="entry name" value="APP"/>
    <property type="match status" value="1"/>
</dbReference>
<dbReference type="InterPro" id="IPR033740">
    <property type="entry name" value="Pept_M24B"/>
</dbReference>
<dbReference type="GO" id="GO:0046872">
    <property type="term" value="F:metal ion binding"/>
    <property type="evidence" value="ECO:0007669"/>
    <property type="project" value="UniProtKB-KW"/>
</dbReference>
<proteinExistence type="inferred from homology"/>
<dbReference type="InterPro" id="IPR029149">
    <property type="entry name" value="Creatin/AminoP/Spt16_N"/>
</dbReference>
<dbReference type="Proteomes" id="UP001138708">
    <property type="component" value="Unassembled WGS sequence"/>
</dbReference>
<dbReference type="Pfam" id="PF01321">
    <property type="entry name" value="Creatinase_N"/>
    <property type="match status" value="1"/>
</dbReference>
<dbReference type="Pfam" id="PF00557">
    <property type="entry name" value="Peptidase_M24"/>
    <property type="match status" value="1"/>
</dbReference>
<evidence type="ECO:0000259" key="4">
    <source>
        <dbReference type="Pfam" id="PF00557"/>
    </source>
</evidence>
<feature type="domain" description="Creatinase N-terminal" evidence="5">
    <location>
        <begin position="29"/>
        <end position="151"/>
    </location>
</feature>
<keyword evidence="3" id="KW-0378">Hydrolase</keyword>
<dbReference type="GO" id="GO:0005737">
    <property type="term" value="C:cytoplasm"/>
    <property type="evidence" value="ECO:0007669"/>
    <property type="project" value="UniProtKB-ARBA"/>
</dbReference>
<dbReference type="FunFam" id="3.90.230.10:FF:000009">
    <property type="entry name" value="xaa-Pro aminopeptidase 2"/>
    <property type="match status" value="1"/>
</dbReference>
<dbReference type="Gene3D" id="3.40.350.10">
    <property type="entry name" value="Creatinase/prolidase N-terminal domain"/>
    <property type="match status" value="2"/>
</dbReference>
<evidence type="ECO:0000313" key="7">
    <source>
        <dbReference type="EMBL" id="MBR0659068.1"/>
    </source>
</evidence>
<dbReference type="InterPro" id="IPR036005">
    <property type="entry name" value="Creatinase/aminopeptidase-like"/>
</dbReference>
<evidence type="ECO:0000259" key="6">
    <source>
        <dbReference type="Pfam" id="PF16188"/>
    </source>
</evidence>
<reference evidence="7" key="3">
    <citation type="journal article" date="2021" name="Syst. Appl. Microbiol.">
        <title>Roseomonas hellenica sp. nov., isolated from roots of wild-growing Alkanna tinctoria.</title>
        <authorList>
            <person name="Rat A."/>
            <person name="Naranjo H.D."/>
            <person name="Lebbe L."/>
            <person name="Cnockaert M."/>
            <person name="Krigas N."/>
            <person name="Grigoriadou K."/>
            <person name="Maloupa E."/>
            <person name="Willems A."/>
        </authorList>
    </citation>
    <scope>NUCLEOTIDE SEQUENCE</scope>
    <source>
        <strain evidence="7">LMG 31161</strain>
    </source>
</reference>
<organism evidence="7 10">
    <name type="scientific">Neoroseomonas oryzicola</name>
    <dbReference type="NCBI Taxonomy" id="535904"/>
    <lineage>
        <taxon>Bacteria</taxon>
        <taxon>Pseudomonadati</taxon>
        <taxon>Pseudomonadota</taxon>
        <taxon>Alphaproteobacteria</taxon>
        <taxon>Acetobacterales</taxon>
        <taxon>Acetobacteraceae</taxon>
        <taxon>Neoroseomonas</taxon>
    </lineage>
</organism>
<dbReference type="Proteomes" id="UP000746741">
    <property type="component" value="Unassembled WGS sequence"/>
</dbReference>
<dbReference type="PANTHER" id="PTHR43763:SF6">
    <property type="entry name" value="XAA-PRO AMINOPEPTIDASE 1"/>
    <property type="match status" value="1"/>
</dbReference>
<dbReference type="Pfam" id="PF16188">
    <property type="entry name" value="Peptidase_M24_C"/>
    <property type="match status" value="1"/>
</dbReference>
<accession>A0A9X9WFF8</accession>
<dbReference type="EMBL" id="JAAEDK010000013">
    <property type="protein sequence ID" value="MBR0659068.1"/>
    <property type="molecule type" value="Genomic_DNA"/>
</dbReference>
<evidence type="ECO:0000256" key="3">
    <source>
        <dbReference type="ARBA" id="ARBA00022801"/>
    </source>
</evidence>
<dbReference type="GO" id="GO:0070006">
    <property type="term" value="F:metalloaminopeptidase activity"/>
    <property type="evidence" value="ECO:0007669"/>
    <property type="project" value="InterPro"/>
</dbReference>
<dbReference type="InterPro" id="IPR050422">
    <property type="entry name" value="X-Pro_aminopeptidase_P"/>
</dbReference>
<evidence type="ECO:0000313" key="10">
    <source>
        <dbReference type="Proteomes" id="UP001138708"/>
    </source>
</evidence>
<dbReference type="Pfam" id="PF16189">
    <property type="entry name" value="Creatinase_N_2"/>
    <property type="match status" value="1"/>
</dbReference>
<keyword evidence="7" id="KW-0645">Protease</keyword>
<name>A0A9X9WFF8_9PROT</name>
<dbReference type="InterPro" id="IPR032416">
    <property type="entry name" value="Peptidase_M24_C"/>
</dbReference>
<evidence type="ECO:0000313" key="9">
    <source>
        <dbReference type="Proteomes" id="UP000746741"/>
    </source>
</evidence>